<dbReference type="SUPFAM" id="SSF81296">
    <property type="entry name" value="E set domains"/>
    <property type="match status" value="1"/>
</dbReference>
<evidence type="ECO:0000256" key="1">
    <source>
        <dbReference type="ARBA" id="ARBA00022729"/>
    </source>
</evidence>
<dbReference type="Proteomes" id="UP001178461">
    <property type="component" value="Chromosome 3"/>
</dbReference>
<dbReference type="AlphaFoldDB" id="A0AA35JZP5"/>
<dbReference type="Gene3D" id="2.60.40.10">
    <property type="entry name" value="Immunoglobulins"/>
    <property type="match status" value="1"/>
</dbReference>
<sequence length="309" mass="34066">MEFRMPSFLEALLLFFGGLSYPINWSHLEVSFLNSVLPTVLCDIQPVSFDLSTTKCQTRASQWGGLYQLQFTLNGQIINNTKELHCDNCIFQFSVAHTPVVYRVDPPYGVPGNVMQVYGLILAQEFDAYSFNTDFIDGPVILEAERDGWITICSLANKQMRSIYPIQVDHGLGTVACRVEGNHIGSHNVSFTVFNKGKSVVNKDTWLISAKQDLFLYQTFSEIFSVSPAGGSLGGGTDLTITGDFFDTPVQVTVAGSPCQIKHVIPRKIVCTTGAVGVHRRLNGPKPGALLLWRVQVVASLTIGLMFQH</sequence>
<organism evidence="4 5">
    <name type="scientific">Podarcis lilfordi</name>
    <name type="common">Lilford's wall lizard</name>
    <dbReference type="NCBI Taxonomy" id="74358"/>
    <lineage>
        <taxon>Eukaryota</taxon>
        <taxon>Metazoa</taxon>
        <taxon>Chordata</taxon>
        <taxon>Craniata</taxon>
        <taxon>Vertebrata</taxon>
        <taxon>Euteleostomi</taxon>
        <taxon>Lepidosauria</taxon>
        <taxon>Squamata</taxon>
        <taxon>Bifurcata</taxon>
        <taxon>Unidentata</taxon>
        <taxon>Episquamata</taxon>
        <taxon>Laterata</taxon>
        <taxon>Lacertibaenia</taxon>
        <taxon>Lacertidae</taxon>
        <taxon>Podarcis</taxon>
    </lineage>
</organism>
<feature type="signal peptide" evidence="2">
    <location>
        <begin position="1"/>
        <end position="20"/>
    </location>
</feature>
<evidence type="ECO:0000313" key="5">
    <source>
        <dbReference type="Proteomes" id="UP001178461"/>
    </source>
</evidence>
<dbReference type="Pfam" id="PF01833">
    <property type="entry name" value="TIG"/>
    <property type="match status" value="1"/>
</dbReference>
<dbReference type="PANTHER" id="PTHR46769:SF1">
    <property type="entry name" value="FIBROCYSTIN"/>
    <property type="match status" value="1"/>
</dbReference>
<dbReference type="InterPro" id="IPR002909">
    <property type="entry name" value="IPT_dom"/>
</dbReference>
<dbReference type="CDD" id="cd00603">
    <property type="entry name" value="IPT_PCSR"/>
    <property type="match status" value="1"/>
</dbReference>
<feature type="chain" id="PRO_5041206740" evidence="2">
    <location>
        <begin position="21"/>
        <end position="309"/>
    </location>
</feature>
<reference evidence="4" key="1">
    <citation type="submission" date="2022-12" db="EMBL/GenBank/DDBJ databases">
        <authorList>
            <person name="Alioto T."/>
            <person name="Alioto T."/>
            <person name="Gomez Garrido J."/>
        </authorList>
    </citation>
    <scope>NUCLEOTIDE SEQUENCE</scope>
</reference>
<dbReference type="InterPro" id="IPR013783">
    <property type="entry name" value="Ig-like_fold"/>
</dbReference>
<evidence type="ECO:0000259" key="3">
    <source>
        <dbReference type="Pfam" id="PF01833"/>
    </source>
</evidence>
<dbReference type="EMBL" id="OX395128">
    <property type="protein sequence ID" value="CAI5769127.1"/>
    <property type="molecule type" value="Genomic_DNA"/>
</dbReference>
<name>A0AA35JZP5_9SAUR</name>
<protein>
    <submittedName>
        <fullName evidence="4">Fibrocystin isoform X5</fullName>
    </submittedName>
</protein>
<dbReference type="PANTHER" id="PTHR46769">
    <property type="entry name" value="POLYCYSTIC KIDNEY AND HEPATIC DISEASE 1 (AUTOSOMAL RECESSIVE)-LIKE 1"/>
    <property type="match status" value="1"/>
</dbReference>
<dbReference type="InterPro" id="IPR014756">
    <property type="entry name" value="Ig_E-set"/>
</dbReference>
<dbReference type="InterPro" id="IPR052387">
    <property type="entry name" value="Fibrocystin"/>
</dbReference>
<proteinExistence type="predicted"/>
<gene>
    <name evidence="4" type="ORF">PODLI_1B007912</name>
</gene>
<feature type="domain" description="IPT/TIG" evidence="3">
    <location>
        <begin position="223"/>
        <end position="276"/>
    </location>
</feature>
<keyword evidence="5" id="KW-1185">Reference proteome</keyword>
<evidence type="ECO:0000313" key="4">
    <source>
        <dbReference type="EMBL" id="CAI5769127.1"/>
    </source>
</evidence>
<evidence type="ECO:0000256" key="2">
    <source>
        <dbReference type="SAM" id="SignalP"/>
    </source>
</evidence>
<accession>A0AA35JZP5</accession>
<keyword evidence="1 2" id="KW-0732">Signal</keyword>